<comment type="cofactor">
    <cofactor evidence="1">
        <name>Zn(2+)</name>
        <dbReference type="ChEBI" id="CHEBI:29105"/>
    </cofactor>
</comment>
<organism evidence="7 8">
    <name type="scientific">Endozoicomonas numazuensis</name>
    <dbReference type="NCBI Taxonomy" id="1137799"/>
    <lineage>
        <taxon>Bacteria</taxon>
        <taxon>Pseudomonadati</taxon>
        <taxon>Pseudomonadota</taxon>
        <taxon>Gammaproteobacteria</taxon>
        <taxon>Oceanospirillales</taxon>
        <taxon>Endozoicomonadaceae</taxon>
        <taxon>Endozoicomonas</taxon>
    </lineage>
</organism>
<evidence type="ECO:0000256" key="2">
    <source>
        <dbReference type="ARBA" id="ARBA00008072"/>
    </source>
</evidence>
<feature type="domain" description="Alcohol dehydrogenase-like C-terminal" evidence="6">
    <location>
        <begin position="30"/>
        <end position="152"/>
    </location>
</feature>
<evidence type="ECO:0000259" key="6">
    <source>
        <dbReference type="Pfam" id="PF00107"/>
    </source>
</evidence>
<evidence type="ECO:0000256" key="5">
    <source>
        <dbReference type="ARBA" id="ARBA00023002"/>
    </source>
</evidence>
<evidence type="ECO:0000256" key="4">
    <source>
        <dbReference type="ARBA" id="ARBA00022833"/>
    </source>
</evidence>
<dbReference type="Proteomes" id="UP000028073">
    <property type="component" value="Unassembled WGS sequence"/>
</dbReference>
<accession>A0A081ND64</accession>
<dbReference type="Gene3D" id="3.40.50.720">
    <property type="entry name" value="NAD(P)-binding Rossmann-like Domain"/>
    <property type="match status" value="1"/>
</dbReference>
<evidence type="ECO:0000313" key="8">
    <source>
        <dbReference type="Proteomes" id="UP000028073"/>
    </source>
</evidence>
<dbReference type="InterPro" id="IPR013149">
    <property type="entry name" value="ADH-like_C"/>
</dbReference>
<dbReference type="STRING" id="1137799.GZ78_21160"/>
<dbReference type="PROSITE" id="PS51257">
    <property type="entry name" value="PROKAR_LIPOPROTEIN"/>
    <property type="match status" value="1"/>
</dbReference>
<gene>
    <name evidence="7" type="ORF">GZ78_21160</name>
</gene>
<keyword evidence="3" id="KW-0479">Metal-binding</keyword>
<evidence type="ECO:0000313" key="7">
    <source>
        <dbReference type="EMBL" id="KEQ16387.1"/>
    </source>
</evidence>
<dbReference type="PANTHER" id="PTHR43161:SF23">
    <property type="entry name" value="(R,R)-BUTANEDIOL DEHYDROGENASE-RELATED"/>
    <property type="match status" value="1"/>
</dbReference>
<dbReference type="AlphaFoldDB" id="A0A081ND64"/>
<name>A0A081ND64_9GAMM</name>
<keyword evidence="4" id="KW-0862">Zinc</keyword>
<dbReference type="Gene3D" id="3.90.180.10">
    <property type="entry name" value="Medium-chain alcohol dehydrogenases, catalytic domain"/>
    <property type="match status" value="1"/>
</dbReference>
<dbReference type="EMBL" id="JOKH01000005">
    <property type="protein sequence ID" value="KEQ16387.1"/>
    <property type="molecule type" value="Genomic_DNA"/>
</dbReference>
<dbReference type="GO" id="GO:0000721">
    <property type="term" value="F:(R,R)-butanediol dehydrogenase activity"/>
    <property type="evidence" value="ECO:0007669"/>
    <property type="project" value="TreeGrafter"/>
</dbReference>
<keyword evidence="5" id="KW-0560">Oxidoreductase</keyword>
<evidence type="ECO:0000256" key="1">
    <source>
        <dbReference type="ARBA" id="ARBA00001947"/>
    </source>
</evidence>
<dbReference type="GO" id="GO:0034079">
    <property type="term" value="P:butanediol biosynthetic process"/>
    <property type="evidence" value="ECO:0007669"/>
    <property type="project" value="TreeGrafter"/>
</dbReference>
<dbReference type="InterPro" id="IPR036291">
    <property type="entry name" value="NAD(P)-bd_dom_sf"/>
</dbReference>
<dbReference type="Pfam" id="PF00107">
    <property type="entry name" value="ADH_zinc_N"/>
    <property type="match status" value="1"/>
</dbReference>
<dbReference type="PANTHER" id="PTHR43161">
    <property type="entry name" value="SORBITOL DEHYDROGENASE"/>
    <property type="match status" value="1"/>
</dbReference>
<dbReference type="GO" id="GO:0046872">
    <property type="term" value="F:metal ion binding"/>
    <property type="evidence" value="ECO:0007669"/>
    <property type="project" value="UniProtKB-KW"/>
</dbReference>
<comment type="caution">
    <text evidence="7">The sequence shown here is derived from an EMBL/GenBank/DDBJ whole genome shotgun (WGS) entry which is preliminary data.</text>
</comment>
<comment type="similarity">
    <text evidence="2">Belongs to the zinc-containing alcohol dehydrogenase family.</text>
</comment>
<reference evidence="7 8" key="1">
    <citation type="submission" date="2014-06" db="EMBL/GenBank/DDBJ databases">
        <title>Whole Genome Sequences of Three Symbiotic Endozoicomonas Bacteria.</title>
        <authorList>
            <person name="Neave M.J."/>
            <person name="Apprill A."/>
            <person name="Voolstra C.R."/>
        </authorList>
    </citation>
    <scope>NUCLEOTIDE SEQUENCE [LARGE SCALE GENOMIC DNA]</scope>
    <source>
        <strain evidence="7 8">DSM 25634</strain>
    </source>
</reference>
<dbReference type="RefSeq" id="WP_034839860.1">
    <property type="nucleotide sequence ID" value="NZ_JOKH01000005.1"/>
</dbReference>
<evidence type="ECO:0000256" key="3">
    <source>
        <dbReference type="ARBA" id="ARBA00022723"/>
    </source>
</evidence>
<keyword evidence="8" id="KW-1185">Reference proteome</keyword>
<dbReference type="OrthoDB" id="9773078at2"/>
<protein>
    <recommendedName>
        <fullName evidence="6">Alcohol dehydrogenase-like C-terminal domain-containing protein</fullName>
    </recommendedName>
</protein>
<dbReference type="SUPFAM" id="SSF51735">
    <property type="entry name" value="NAD(P)-binding Rossmann-fold domains"/>
    <property type="match status" value="1"/>
</dbReference>
<sequence length="194" mass="21307">MLKPVKLLEYTDYRLVVGFATPSLAGGGCQGLKEIVIVDRSEYRLGVAKALGAIPFRAESGELGDFLQERHGSTQLMGMPVPDSDLYFEATGVGPVFQQAVNLSKRGGRLVVVGVHKQPVQLDLVNVLIRELTITASMAYPTEFPKVIEMLESGQVDTRSMISQRYSLQDFEEALNTAKNPESAIKVLVNCQQY</sequence>
<dbReference type="eggNOG" id="COG1063">
    <property type="taxonomic scope" value="Bacteria"/>
</dbReference>
<dbReference type="GO" id="GO:0005737">
    <property type="term" value="C:cytoplasm"/>
    <property type="evidence" value="ECO:0007669"/>
    <property type="project" value="TreeGrafter"/>
</dbReference>
<proteinExistence type="inferred from homology"/>